<dbReference type="PANTHER" id="PTHR11804">
    <property type="entry name" value="PROTEASE M3 THIMET OLIGOPEPTIDASE-RELATED"/>
    <property type="match status" value="1"/>
</dbReference>
<proteinExistence type="inferred from homology"/>
<evidence type="ECO:0000256" key="5">
    <source>
        <dbReference type="ARBA" id="ARBA00022833"/>
    </source>
</evidence>
<evidence type="ECO:0000256" key="1">
    <source>
        <dbReference type="ARBA" id="ARBA00006040"/>
    </source>
</evidence>
<dbReference type="GO" id="GO:0004222">
    <property type="term" value="F:metalloendopeptidase activity"/>
    <property type="evidence" value="ECO:0007669"/>
    <property type="project" value="UniProtKB-EC"/>
</dbReference>
<feature type="domain" description="Oligopeptidase A N-terminal" evidence="11">
    <location>
        <begin position="30"/>
        <end position="155"/>
    </location>
</feature>
<dbReference type="InterPro" id="IPR001567">
    <property type="entry name" value="Pept_M3A_M3B_dom"/>
</dbReference>
<dbReference type="EMBL" id="CAADRA010007049">
    <property type="protein sequence ID" value="VFT98894.1"/>
    <property type="molecule type" value="Genomic_DNA"/>
</dbReference>
<dbReference type="Pfam" id="PF01432">
    <property type="entry name" value="Peptidase_M3"/>
    <property type="match status" value="1"/>
</dbReference>
<feature type="domain" description="Peptidase M3A/M3B catalytic" evidence="10">
    <location>
        <begin position="237"/>
        <end position="697"/>
    </location>
</feature>
<dbReference type="InterPro" id="IPR045090">
    <property type="entry name" value="Pept_M3A_M3B"/>
</dbReference>
<dbReference type="OrthoDB" id="534666at2759"/>
<evidence type="ECO:0000256" key="6">
    <source>
        <dbReference type="ARBA" id="ARBA00023049"/>
    </source>
</evidence>
<evidence type="ECO:0000256" key="4">
    <source>
        <dbReference type="ARBA" id="ARBA00022801"/>
    </source>
</evidence>
<dbReference type="Gene3D" id="1.10.1370.10">
    <property type="entry name" value="Neurolysin, domain 3"/>
    <property type="match status" value="1"/>
</dbReference>
<dbReference type="CDD" id="cd06456">
    <property type="entry name" value="M3A_DCP"/>
    <property type="match status" value="1"/>
</dbReference>
<evidence type="ECO:0000256" key="2">
    <source>
        <dbReference type="ARBA" id="ARBA00022670"/>
    </source>
</evidence>
<dbReference type="EC" id="3.4.24.70" evidence="8"/>
<dbReference type="GO" id="GO:0006518">
    <property type="term" value="P:peptide metabolic process"/>
    <property type="evidence" value="ECO:0007669"/>
    <property type="project" value="TreeGrafter"/>
</dbReference>
<evidence type="ECO:0000313" key="12">
    <source>
        <dbReference type="EMBL" id="KAF0685946.1"/>
    </source>
</evidence>
<evidence type="ECO:0000259" key="10">
    <source>
        <dbReference type="Pfam" id="PF01432"/>
    </source>
</evidence>
<dbReference type="GO" id="GO:0006508">
    <property type="term" value="P:proteolysis"/>
    <property type="evidence" value="ECO:0007669"/>
    <property type="project" value="UniProtKB-KW"/>
</dbReference>
<comment type="catalytic activity">
    <reaction evidence="7">
        <text>Hydrolysis of oligopeptides, with broad specificity. Gly or Ala commonly occur as P1 or P1' residues, but more distant residues are also important, as is shown by the fact that Z-Gly-Pro-Gly-|-Gly-Pro-Ala is cleaved, but not Z-(Gly)(5).</text>
        <dbReference type="EC" id="3.4.24.70"/>
    </reaction>
</comment>
<evidence type="ECO:0000256" key="3">
    <source>
        <dbReference type="ARBA" id="ARBA00022723"/>
    </source>
</evidence>
<gene>
    <name evidence="13" type="primary">Aste57867_22227</name>
    <name evidence="12" type="ORF">As57867_022158</name>
    <name evidence="13" type="ORF">ASTE57867_22227</name>
</gene>
<dbReference type="InterPro" id="IPR024079">
    <property type="entry name" value="MetalloPept_cat_dom_sf"/>
</dbReference>
<evidence type="ECO:0000256" key="8">
    <source>
        <dbReference type="ARBA" id="ARBA00026100"/>
    </source>
</evidence>
<dbReference type="Pfam" id="PF19310">
    <property type="entry name" value="TOP_N"/>
    <property type="match status" value="1"/>
</dbReference>
<dbReference type="Gene3D" id="3.40.390.10">
    <property type="entry name" value="Collagenase (Catalytic Domain)"/>
    <property type="match status" value="1"/>
</dbReference>
<protein>
    <recommendedName>
        <fullName evidence="8">oligopeptidase A</fullName>
        <ecNumber evidence="8">3.4.24.70</ecNumber>
    </recommendedName>
</protein>
<dbReference type="InterPro" id="IPR034005">
    <property type="entry name" value="M3A_DCP"/>
</dbReference>
<accession>A0A485LPJ2</accession>
<dbReference type="InterPro" id="IPR024077">
    <property type="entry name" value="Neurolysin/TOP_dom2"/>
</dbReference>
<evidence type="ECO:0000313" key="13">
    <source>
        <dbReference type="EMBL" id="VFT98894.1"/>
    </source>
</evidence>
<keyword evidence="3 9" id="KW-0479">Metal-binding</keyword>
<dbReference type="SUPFAM" id="SSF55486">
    <property type="entry name" value="Metalloproteases ('zincins'), catalytic domain"/>
    <property type="match status" value="1"/>
</dbReference>
<name>A0A485LPJ2_9STRA</name>
<organism evidence="13 14">
    <name type="scientific">Aphanomyces stellatus</name>
    <dbReference type="NCBI Taxonomy" id="120398"/>
    <lineage>
        <taxon>Eukaryota</taxon>
        <taxon>Sar</taxon>
        <taxon>Stramenopiles</taxon>
        <taxon>Oomycota</taxon>
        <taxon>Saprolegniomycetes</taxon>
        <taxon>Saprolegniales</taxon>
        <taxon>Verrucalvaceae</taxon>
        <taxon>Aphanomyces</taxon>
    </lineage>
</organism>
<dbReference type="Proteomes" id="UP000332933">
    <property type="component" value="Unassembled WGS sequence"/>
</dbReference>
<reference evidence="13 14" key="1">
    <citation type="submission" date="2019-03" db="EMBL/GenBank/DDBJ databases">
        <authorList>
            <person name="Gaulin E."/>
            <person name="Dumas B."/>
        </authorList>
    </citation>
    <scope>NUCLEOTIDE SEQUENCE [LARGE SCALE GENOMIC DNA]</scope>
    <source>
        <strain evidence="13">CBS 568.67</strain>
    </source>
</reference>
<reference evidence="12" key="2">
    <citation type="submission" date="2019-06" db="EMBL/GenBank/DDBJ databases">
        <title>Genomics analysis of Aphanomyces spp. identifies a new class of oomycete effector associated with host adaptation.</title>
        <authorList>
            <person name="Gaulin E."/>
        </authorList>
    </citation>
    <scope>NUCLEOTIDE SEQUENCE</scope>
    <source>
        <strain evidence="12">CBS 578.67</strain>
    </source>
</reference>
<keyword evidence="6 9" id="KW-0482">Metalloprotease</keyword>
<comment type="cofactor">
    <cofactor evidence="9">
        <name>Zn(2+)</name>
        <dbReference type="ChEBI" id="CHEBI:29105"/>
    </cofactor>
    <text evidence="9">Binds 1 zinc ion.</text>
</comment>
<dbReference type="GO" id="GO:0046872">
    <property type="term" value="F:metal ion binding"/>
    <property type="evidence" value="ECO:0007669"/>
    <property type="project" value="UniProtKB-UniRule"/>
</dbReference>
<evidence type="ECO:0000259" key="11">
    <source>
        <dbReference type="Pfam" id="PF19310"/>
    </source>
</evidence>
<evidence type="ECO:0000313" key="14">
    <source>
        <dbReference type="Proteomes" id="UP000332933"/>
    </source>
</evidence>
<keyword evidence="4 9" id="KW-0378">Hydrolase</keyword>
<dbReference type="EMBL" id="VJMH01007023">
    <property type="protein sequence ID" value="KAF0685946.1"/>
    <property type="molecule type" value="Genomic_DNA"/>
</dbReference>
<evidence type="ECO:0000256" key="9">
    <source>
        <dbReference type="RuleBase" id="RU003435"/>
    </source>
</evidence>
<dbReference type="InterPro" id="IPR045666">
    <property type="entry name" value="OpdA_N"/>
</dbReference>
<dbReference type="Gene3D" id="1.10.1370.40">
    <property type="match status" value="1"/>
</dbReference>
<dbReference type="AlphaFoldDB" id="A0A485LPJ2"/>
<comment type="similarity">
    <text evidence="1 9">Belongs to the peptidase M3 family.</text>
</comment>
<keyword evidence="2 9" id="KW-0645">Protease</keyword>
<sequence length="701" mass="78668">MVNPLTRCVQDYALPPYATMRPEDIAPAIRAAIDEYAVDLAAIEDDLTDPSADLTWESVMDRLEIIDDPVDRLWQVVDLMSRVADSSELRAAEAELQAHVSVIQIRRVQSPAIYHAMTILRASPAYEEAYTTEQRRILDTQLLKAKLTGVKLIANDKDRFNDMHLRLATLKTDFANVVLDATKTFSLLVHEAQTLDGVPASARSFYAQNAVAAGYADASAATGPWKLSLERPAYKPIMKHCTNRALREELYRAFASLAGSQPHDNTDTIHEILRLRHDQARLLGFGSFADMSLATKMAPSVAAVQDMLDDLRAKCYPVAESELARLQAYAASHGQSAPLELWDVEFWKERLRQDEYKIDDEVIMQYFPLARVLAGMFELILQLFGIRIEAADGAVDTWHPDVCFFQMRAMDLPETPILGYFYLDAYVRPETKRHGALITRIASRSKILRTTAGPRLPVFSILCNQTPPVGHTPSLMSILEVEQLFHNFGDVLQHTLTASDYSACTSSSTAPTDVMEVVPLFLISMCYDPMTIKLISGHYETGEPLPDAVFDTLIASRKYMAATEMLRQLNMAAVDLALHHTYDPHAKATTAFDVQHGLAKRFCVLPPLANDRFLCSLSHIFSYDYAAGLYSYMWSDVLASDMFAKFQEAKTNDEWEATGRRFRDTILANLRIDEPLAVFESFRGRKPCSEPLLQKFGLKSV</sequence>
<dbReference type="PANTHER" id="PTHR11804:SF83">
    <property type="entry name" value="LD37516P"/>
    <property type="match status" value="1"/>
</dbReference>
<keyword evidence="14" id="KW-1185">Reference proteome</keyword>
<keyword evidence="5 9" id="KW-0862">Zinc</keyword>
<evidence type="ECO:0000256" key="7">
    <source>
        <dbReference type="ARBA" id="ARBA00024603"/>
    </source>
</evidence>